<keyword evidence="1" id="KW-0732">Signal</keyword>
<gene>
    <name evidence="2" type="ORF">BT96DRAFT_994439</name>
</gene>
<dbReference type="GO" id="GO:0005783">
    <property type="term" value="C:endoplasmic reticulum"/>
    <property type="evidence" value="ECO:0007669"/>
    <property type="project" value="TreeGrafter"/>
</dbReference>
<proteinExistence type="predicted"/>
<dbReference type="OrthoDB" id="2331083at2759"/>
<dbReference type="PANTHER" id="PTHR38643">
    <property type="entry name" value="PURINE NUCLEOSIDE PERMEASE C285.05-RELATED"/>
    <property type="match status" value="1"/>
</dbReference>
<evidence type="ECO:0000313" key="2">
    <source>
        <dbReference type="EMBL" id="KAE9398870.1"/>
    </source>
</evidence>
<evidence type="ECO:0000256" key="1">
    <source>
        <dbReference type="SAM" id="SignalP"/>
    </source>
</evidence>
<feature type="signal peptide" evidence="1">
    <location>
        <begin position="1"/>
        <end position="25"/>
    </location>
</feature>
<dbReference type="GO" id="GO:0055085">
    <property type="term" value="P:transmembrane transport"/>
    <property type="evidence" value="ECO:0007669"/>
    <property type="project" value="InterPro"/>
</dbReference>
<protein>
    <submittedName>
        <fullName evidence="2">NUP-domain-containing protein</fullName>
    </submittedName>
</protein>
<feature type="chain" id="PRO_5025541454" evidence="1">
    <location>
        <begin position="26"/>
        <end position="386"/>
    </location>
</feature>
<dbReference type="PANTHER" id="PTHR38643:SF1">
    <property type="entry name" value="PURINE NUCLEOSIDE PERMEASE C285.05-RELATED"/>
    <property type="match status" value="1"/>
</dbReference>
<dbReference type="InterPro" id="IPR009486">
    <property type="entry name" value="Pur_nuclsid_perm"/>
</dbReference>
<keyword evidence="3" id="KW-1185">Reference proteome</keyword>
<accession>A0A6A4HMA9</accession>
<name>A0A6A4HMA9_9AGAR</name>
<dbReference type="Pfam" id="PF06516">
    <property type="entry name" value="NUP"/>
    <property type="match status" value="2"/>
</dbReference>
<organism evidence="2 3">
    <name type="scientific">Gymnopus androsaceus JB14</name>
    <dbReference type="NCBI Taxonomy" id="1447944"/>
    <lineage>
        <taxon>Eukaryota</taxon>
        <taxon>Fungi</taxon>
        <taxon>Dikarya</taxon>
        <taxon>Basidiomycota</taxon>
        <taxon>Agaricomycotina</taxon>
        <taxon>Agaricomycetes</taxon>
        <taxon>Agaricomycetidae</taxon>
        <taxon>Agaricales</taxon>
        <taxon>Marasmiineae</taxon>
        <taxon>Omphalotaceae</taxon>
        <taxon>Gymnopus</taxon>
    </lineage>
</organism>
<reference evidence="2" key="1">
    <citation type="journal article" date="2019" name="Environ. Microbiol.">
        <title>Fungal ecological strategies reflected in gene transcription - a case study of two litter decomposers.</title>
        <authorList>
            <person name="Barbi F."/>
            <person name="Kohler A."/>
            <person name="Barry K."/>
            <person name="Baskaran P."/>
            <person name="Daum C."/>
            <person name="Fauchery L."/>
            <person name="Ihrmark K."/>
            <person name="Kuo A."/>
            <person name="LaButti K."/>
            <person name="Lipzen A."/>
            <person name="Morin E."/>
            <person name="Grigoriev I.V."/>
            <person name="Henrissat B."/>
            <person name="Lindahl B."/>
            <person name="Martin F."/>
        </authorList>
    </citation>
    <scope>NUCLEOTIDE SEQUENCE</scope>
    <source>
        <strain evidence="2">JB14</strain>
    </source>
</reference>
<evidence type="ECO:0000313" key="3">
    <source>
        <dbReference type="Proteomes" id="UP000799118"/>
    </source>
</evidence>
<dbReference type="EMBL" id="ML769476">
    <property type="protein sequence ID" value="KAE9398870.1"/>
    <property type="molecule type" value="Genomic_DNA"/>
</dbReference>
<dbReference type="AlphaFoldDB" id="A0A6A4HMA9"/>
<dbReference type="Proteomes" id="UP000799118">
    <property type="component" value="Unassembled WGS sequence"/>
</dbReference>
<sequence length="386" mass="41599">MRSYHNLASFILVVVVAYLLTPVCGKPVTNHSKGHHVIKPKVFIIDMRVKSGLASPNLISSHKTSPSPASPLSSQDAHCTSDGSICQLITGEAEINAASTMTALVYSGVFDLTTTYFLIAGIAGINPKVATIGSVTFARFAVQAMFRRALLLQIQYPQSIYGTEVFELNSDLRTIAVNFAKTATLNDSVAAQEQRVLYASVPAYARGAAAPTVTECDTATSDVYWSGDLLGEAFENTTLLFTNGTGLYCSSQQEDNATLEALLRATLVGLVDFSRIIVMRTASDFDREYNGETAAANLFGEHPAFRPSVMNLYLAGVKVIEGILNGWKEQFEQGIKPTNYIGDIFGTLGGEPDFGPGSIFGGHPATPASALARRSVRQRSKMMKRF</sequence>